<dbReference type="AlphaFoldDB" id="A0A1T4YU03"/>
<reference evidence="2" key="1">
    <citation type="submission" date="2017-02" db="EMBL/GenBank/DDBJ databases">
        <authorList>
            <person name="Varghese N."/>
            <person name="Submissions S."/>
        </authorList>
    </citation>
    <scope>NUCLEOTIDE SEQUENCE [LARGE SCALE GENOMIC DNA]</scope>
    <source>
        <strain evidence="2">DSM 23966</strain>
    </source>
</reference>
<accession>A0A1T4YU03</accession>
<keyword evidence="2" id="KW-1185">Reference proteome</keyword>
<gene>
    <name evidence="1" type="ORF">SAMN04244570_3594</name>
</gene>
<name>A0A1T4YU03_9BACL</name>
<organism evidence="1 2">
    <name type="scientific">Sporosarcina newyorkensis</name>
    <dbReference type="NCBI Taxonomy" id="759851"/>
    <lineage>
        <taxon>Bacteria</taxon>
        <taxon>Bacillati</taxon>
        <taxon>Bacillota</taxon>
        <taxon>Bacilli</taxon>
        <taxon>Bacillales</taxon>
        <taxon>Caryophanaceae</taxon>
        <taxon>Sporosarcina</taxon>
    </lineage>
</organism>
<evidence type="ECO:0000313" key="2">
    <source>
        <dbReference type="Proteomes" id="UP000190042"/>
    </source>
</evidence>
<dbReference type="Proteomes" id="UP000190042">
    <property type="component" value="Unassembled WGS sequence"/>
</dbReference>
<protein>
    <submittedName>
        <fullName evidence="1">Uncharacterized protein</fullName>
    </submittedName>
</protein>
<dbReference type="RefSeq" id="WP_176132606.1">
    <property type="nucleotide sequence ID" value="NZ_FUYJ01000009.1"/>
</dbReference>
<dbReference type="EMBL" id="FUYJ01000009">
    <property type="protein sequence ID" value="SKB05242.1"/>
    <property type="molecule type" value="Genomic_DNA"/>
</dbReference>
<proteinExistence type="predicted"/>
<sequence length="47" mass="5364">MKKEKQSEKLRKELAKFVEKMQLEGIDIMTIKKPIDVGASISCAKEI</sequence>
<evidence type="ECO:0000313" key="1">
    <source>
        <dbReference type="EMBL" id="SKB05242.1"/>
    </source>
</evidence>